<evidence type="ECO:0000313" key="2">
    <source>
        <dbReference type="Proteomes" id="UP001150603"/>
    </source>
</evidence>
<accession>A0ACC1IY42</accession>
<reference evidence="1" key="1">
    <citation type="submission" date="2022-07" db="EMBL/GenBank/DDBJ databases">
        <title>Phylogenomic reconstructions and comparative analyses of Kickxellomycotina fungi.</title>
        <authorList>
            <person name="Reynolds N.K."/>
            <person name="Stajich J.E."/>
            <person name="Barry K."/>
            <person name="Grigoriev I.V."/>
            <person name="Crous P."/>
            <person name="Smith M.E."/>
        </authorList>
    </citation>
    <scope>NUCLEOTIDE SEQUENCE</scope>
    <source>
        <strain evidence="1">NRRL 5244</strain>
    </source>
</reference>
<dbReference type="Proteomes" id="UP001150603">
    <property type="component" value="Unassembled WGS sequence"/>
</dbReference>
<proteinExistence type="predicted"/>
<gene>
    <name evidence="1" type="ORF">FBU59_007057</name>
</gene>
<comment type="caution">
    <text evidence="1">The sequence shown here is derived from an EMBL/GenBank/DDBJ whole genome shotgun (WGS) entry which is preliminary data.</text>
</comment>
<keyword evidence="2" id="KW-1185">Reference proteome</keyword>
<organism evidence="1 2">
    <name type="scientific">Linderina macrospora</name>
    <dbReference type="NCBI Taxonomy" id="4868"/>
    <lineage>
        <taxon>Eukaryota</taxon>
        <taxon>Fungi</taxon>
        <taxon>Fungi incertae sedis</taxon>
        <taxon>Zoopagomycota</taxon>
        <taxon>Kickxellomycotina</taxon>
        <taxon>Kickxellomycetes</taxon>
        <taxon>Kickxellales</taxon>
        <taxon>Kickxellaceae</taxon>
        <taxon>Linderina</taxon>
    </lineage>
</organism>
<name>A0ACC1IY42_9FUNG</name>
<feature type="non-terminal residue" evidence="1">
    <location>
        <position position="276"/>
    </location>
</feature>
<sequence>MLSDADWKKRKEGLTAIQSALDSANHRIQPNIPSDIYTALKLRLQDANKNLIAVALGLLGALSTDSGAAQTPSIRIVALPTMQCMADKKPQVRSAAVAAMTAWAIATPACVDQAVLPAVHLALAETSPELRATLLQWIADTLSPRKGHLPDLSHLSESLFACLQDRNADVRKQAKRVLALMVDSCGFEAVHDMCNMQLKNVAKGTVMPMIEELRHSAIGGSEPKRPASTAAATAPASSRRGIERAVSPAAEPVMTASELIGRASGVGHAATAPASP</sequence>
<evidence type="ECO:0000313" key="1">
    <source>
        <dbReference type="EMBL" id="KAJ1929300.1"/>
    </source>
</evidence>
<protein>
    <submittedName>
        <fullName evidence="1">Uncharacterized protein</fullName>
    </submittedName>
</protein>
<dbReference type="EMBL" id="JANBPW010006532">
    <property type="protein sequence ID" value="KAJ1929300.1"/>
    <property type="molecule type" value="Genomic_DNA"/>
</dbReference>